<dbReference type="InterPro" id="IPR045093">
    <property type="entry name" value="Cullin"/>
</dbReference>
<dbReference type="AlphaFoldDB" id="A0A0N1I9C6"/>
<dbReference type="OMA" id="MFKDMTI"/>
<dbReference type="InterPro" id="IPR016159">
    <property type="entry name" value="Cullin_repeat-like_dom_sf"/>
</dbReference>
<name>A0A0N1I9C6_LEPSE</name>
<accession>A0A0N1I9C6</accession>
<protein>
    <submittedName>
        <fullName evidence="5">Cullin-like protein</fullName>
    </submittedName>
</protein>
<comment type="caution">
    <text evidence="5">The sequence shown here is derived from an EMBL/GenBank/DDBJ whole genome shotgun (WGS) entry which is preliminary data.</text>
</comment>
<dbReference type="EMBL" id="LJSK01000047">
    <property type="protein sequence ID" value="KPI88558.1"/>
    <property type="molecule type" value="Genomic_DNA"/>
</dbReference>
<evidence type="ECO:0000256" key="2">
    <source>
        <dbReference type="PROSITE-ProRule" id="PRU00330"/>
    </source>
</evidence>
<dbReference type="Pfam" id="PF10557">
    <property type="entry name" value="Cullin_Nedd8"/>
    <property type="match status" value="1"/>
</dbReference>
<keyword evidence="6" id="KW-1185">Reference proteome</keyword>
<proteinExistence type="inferred from homology"/>
<dbReference type="Gene3D" id="1.20.1310.10">
    <property type="entry name" value="Cullin Repeats"/>
    <property type="match status" value="2"/>
</dbReference>
<dbReference type="InterPro" id="IPR036317">
    <property type="entry name" value="Cullin_homology_sf"/>
</dbReference>
<evidence type="ECO:0000256" key="1">
    <source>
        <dbReference type="ARBA" id="ARBA00006019"/>
    </source>
</evidence>
<dbReference type="GO" id="GO:0031625">
    <property type="term" value="F:ubiquitin protein ligase binding"/>
    <property type="evidence" value="ECO:0007669"/>
    <property type="project" value="InterPro"/>
</dbReference>
<dbReference type="PANTHER" id="PTHR11932">
    <property type="entry name" value="CULLIN"/>
    <property type="match status" value="1"/>
</dbReference>
<dbReference type="SMART" id="SM00884">
    <property type="entry name" value="Cullin_Nedd8"/>
    <property type="match status" value="1"/>
</dbReference>
<comment type="similarity">
    <text evidence="1 2 3">Belongs to the cullin family.</text>
</comment>
<dbReference type="InterPro" id="IPR016158">
    <property type="entry name" value="Cullin_homology"/>
</dbReference>
<feature type="domain" description="Cullin family profile" evidence="4">
    <location>
        <begin position="311"/>
        <end position="535"/>
    </location>
</feature>
<dbReference type="Pfam" id="PF00888">
    <property type="entry name" value="Cullin"/>
    <property type="match status" value="1"/>
</dbReference>
<evidence type="ECO:0000259" key="4">
    <source>
        <dbReference type="PROSITE" id="PS50069"/>
    </source>
</evidence>
<dbReference type="InterPro" id="IPR036388">
    <property type="entry name" value="WH-like_DNA-bd_sf"/>
</dbReference>
<reference evidence="5 6" key="1">
    <citation type="journal article" date="2015" name="PLoS Pathog.">
        <title>Leptomonas seymouri: Adaptations to the Dixenous Life Cycle Analyzed by Genome Sequencing, Transcriptome Profiling and Co-infection with Leishmania donovani.</title>
        <authorList>
            <person name="Kraeva N."/>
            <person name="Butenko A."/>
            <person name="Hlavacova J."/>
            <person name="Kostygov A."/>
            <person name="Myskova J."/>
            <person name="Grybchuk D."/>
            <person name="Lestinova T."/>
            <person name="Votypka J."/>
            <person name="Volf P."/>
            <person name="Opperdoes F."/>
            <person name="Flegontov P."/>
            <person name="Lukes J."/>
            <person name="Yurchenko V."/>
        </authorList>
    </citation>
    <scope>NUCLEOTIDE SEQUENCE [LARGE SCALE GENOMIC DNA]</scope>
    <source>
        <strain evidence="5 6">ATCC 30220</strain>
    </source>
</reference>
<dbReference type="SMART" id="SM00182">
    <property type="entry name" value="CULLIN"/>
    <property type="match status" value="1"/>
</dbReference>
<dbReference type="SUPFAM" id="SSF74788">
    <property type="entry name" value="Cullin repeat-like"/>
    <property type="match status" value="1"/>
</dbReference>
<dbReference type="InterPro" id="IPR059120">
    <property type="entry name" value="Cullin-like_AB"/>
</dbReference>
<dbReference type="InterPro" id="IPR036390">
    <property type="entry name" value="WH_DNA-bd_sf"/>
</dbReference>
<dbReference type="GO" id="GO:0006511">
    <property type="term" value="P:ubiquitin-dependent protein catabolic process"/>
    <property type="evidence" value="ECO:0007669"/>
    <property type="project" value="InterPro"/>
</dbReference>
<dbReference type="Proteomes" id="UP000038009">
    <property type="component" value="Unassembled WGS sequence"/>
</dbReference>
<dbReference type="VEuPathDB" id="TriTrypDB:Lsey_0047_0390"/>
<sequence length="656" mass="74471">MCQAQCGTLILEQLNELFRSQVGIILQRTNGSTSFAADFLREWQDYNDSMSQISNILLYFDKNYMYAYHHSSIEQAGERIFCTYTLGNPEVSALLVASIKQSVENPATEAIIRDLGQELYTAEGGRYFACCIEFPFVEAKIEKYYKLSEEQKRHSDPCKYLQWVQNVVCTERDRYKDTFFYIVLDKLTNALYSSLVLSDPVYTRHVLLGPAGLERLTATWDIESIATFVQVFCAMRREKDVVEIIARAVKEREEEILADRTANSFPFTAVDDMLQLIEKSKELDSLFPAEESHSPAPFLRVVRNVLGSNIRFMEVLSLYYDAAIRQNKDETMESVSSNVLKILQLAPDLEPFEAAFRSHLAARLIHAKPHAVDMECFFIDCLSSIYGTSVVNRFQKMVEDIRSATAAQQKLIREMATRKNSFPLEFDVLVLTSGLWPQYTNIPLSVPESMEKCKYIFLEYYRRHHNGRKLIFQMSLGSVVFQLCHGGKVYSVSAHTHFVNSILALNTDENVSAAAVAQKSALGRDELLAQFNTLCSMGLAVRNGSDFRFNTKFYSPKPKVKVSTSVQKYTGDGSSASATLRKGIEGTRTMSLDATIVKLLKEYRSVSHEDLCSAVEDKLRDVYSPTVSEIKHRVEALIEKGFIVRGESSNCYFYCT</sequence>
<dbReference type="SUPFAM" id="SSF46785">
    <property type="entry name" value="Winged helix' DNA-binding domain"/>
    <property type="match status" value="1"/>
</dbReference>
<dbReference type="SUPFAM" id="SSF75632">
    <property type="entry name" value="Cullin homology domain"/>
    <property type="match status" value="1"/>
</dbReference>
<dbReference type="InterPro" id="IPR001373">
    <property type="entry name" value="Cullin_N"/>
</dbReference>
<gene>
    <name evidence="5" type="ORF">ABL78_2370</name>
</gene>
<dbReference type="Gene3D" id="1.10.10.10">
    <property type="entry name" value="Winged helix-like DNA-binding domain superfamily/Winged helix DNA-binding domain"/>
    <property type="match status" value="1"/>
</dbReference>
<dbReference type="InterPro" id="IPR019559">
    <property type="entry name" value="Cullin_neddylation_domain"/>
</dbReference>
<organism evidence="5 6">
    <name type="scientific">Leptomonas seymouri</name>
    <dbReference type="NCBI Taxonomy" id="5684"/>
    <lineage>
        <taxon>Eukaryota</taxon>
        <taxon>Discoba</taxon>
        <taxon>Euglenozoa</taxon>
        <taxon>Kinetoplastea</taxon>
        <taxon>Metakinetoplastina</taxon>
        <taxon>Trypanosomatida</taxon>
        <taxon>Trypanosomatidae</taxon>
        <taxon>Leishmaniinae</taxon>
        <taxon>Leptomonas</taxon>
    </lineage>
</organism>
<dbReference type="Gene3D" id="3.30.230.130">
    <property type="entry name" value="Cullin, Chain C, Domain 2"/>
    <property type="match status" value="1"/>
</dbReference>
<dbReference type="OrthoDB" id="27073at2759"/>
<evidence type="ECO:0000256" key="3">
    <source>
        <dbReference type="RuleBase" id="RU003829"/>
    </source>
</evidence>
<evidence type="ECO:0000313" key="6">
    <source>
        <dbReference type="Proteomes" id="UP000038009"/>
    </source>
</evidence>
<dbReference type="Pfam" id="PF26557">
    <property type="entry name" value="Cullin_AB"/>
    <property type="match status" value="1"/>
</dbReference>
<evidence type="ECO:0000313" key="5">
    <source>
        <dbReference type="EMBL" id="KPI88558.1"/>
    </source>
</evidence>
<dbReference type="PROSITE" id="PS50069">
    <property type="entry name" value="CULLIN_2"/>
    <property type="match status" value="1"/>
</dbReference>